<dbReference type="VEuPathDB" id="HostDB:ENSMMUG00000000653"/>
<evidence type="ECO:0000256" key="6">
    <source>
        <dbReference type="ARBA" id="ARBA00023054"/>
    </source>
</evidence>
<evidence type="ECO:0000313" key="14">
    <source>
        <dbReference type="VGNC" id="VGNC:78264"/>
    </source>
</evidence>
<dbReference type="Pfam" id="PF00836">
    <property type="entry name" value="Stathmin"/>
    <property type="match status" value="1"/>
</dbReference>
<dbReference type="PRINTS" id="PR00345">
    <property type="entry name" value="STATHMIN"/>
</dbReference>
<comment type="subcellular location">
    <subcellularLocation>
        <location evidence="1">Cytoplasm</location>
        <location evidence="1">Cytoskeleton</location>
    </subcellularLocation>
</comment>
<dbReference type="Bgee" id="ENSMMUG00000000653">
    <property type="expression patterns" value="Expressed in spermatocyte and 22 other cell types or tissues"/>
</dbReference>
<dbReference type="AlphaFoldDB" id="A0A5F8AHY2"/>
<protein>
    <recommendedName>
        <fullName evidence="9">Stathmin</fullName>
    </recommendedName>
</protein>
<reference evidence="13" key="1">
    <citation type="journal article" date="2007" name="Science">
        <title>Evolutionary and biomedical insights from the rhesus macaque genome.</title>
        <authorList>
            <person name="Gibbs R.A."/>
            <person name="Rogers J."/>
            <person name="Katze M.G."/>
            <person name="Bumgarner R."/>
            <person name="Weinstock G.M."/>
            <person name="Mardis E.R."/>
            <person name="Remington K.A."/>
            <person name="Strausberg R.L."/>
            <person name="Venter J.C."/>
            <person name="Wilson R.K."/>
            <person name="Batzer M.A."/>
            <person name="Bustamante C.D."/>
            <person name="Eichler E.E."/>
            <person name="Hahn M.W."/>
            <person name="Hardison R.C."/>
            <person name="Makova K.D."/>
            <person name="Miller W."/>
            <person name="Milosavljevic A."/>
            <person name="Palermo R.E."/>
            <person name="Siepel A."/>
            <person name="Sikela J.M."/>
            <person name="Attaway T."/>
            <person name="Bell S."/>
            <person name="Bernard K.E."/>
            <person name="Buhay C.J."/>
            <person name="Chandrabose M.N."/>
            <person name="Dao M."/>
            <person name="Davis C."/>
            <person name="Delehaunty K.D."/>
            <person name="Ding Y."/>
            <person name="Dinh H.H."/>
            <person name="Dugan-Rocha S."/>
            <person name="Fulton L.A."/>
            <person name="Gabisi R.A."/>
            <person name="Garner T.T."/>
            <person name="Godfrey J."/>
            <person name="Hawes A.C."/>
            <person name="Hernandez J."/>
            <person name="Hines S."/>
            <person name="Holder M."/>
            <person name="Hume J."/>
            <person name="Jhangiani S.N."/>
            <person name="Joshi V."/>
            <person name="Khan Z.M."/>
            <person name="Kirkness E.F."/>
            <person name="Cree A."/>
            <person name="Fowler R.G."/>
            <person name="Lee S."/>
            <person name="Lewis L.R."/>
            <person name="Li Z."/>
            <person name="Liu Y.-S."/>
            <person name="Moore S.M."/>
            <person name="Muzny D."/>
            <person name="Nazareth L.V."/>
            <person name="Ngo D.N."/>
            <person name="Okwuonu G.O."/>
            <person name="Pai G."/>
            <person name="Parker D."/>
            <person name="Paul H.A."/>
            <person name="Pfannkoch C."/>
            <person name="Pohl C.S."/>
            <person name="Rogers Y.-H.C."/>
            <person name="Ruiz S.J."/>
            <person name="Sabo A."/>
            <person name="Santibanez J."/>
            <person name="Schneider B.W."/>
            <person name="Smith S.M."/>
            <person name="Sodergren E."/>
            <person name="Svatek A.F."/>
            <person name="Utterback T.R."/>
            <person name="Vattathil S."/>
            <person name="Warren W."/>
            <person name="White C.S."/>
            <person name="Chinwalla A.T."/>
            <person name="Feng Y."/>
            <person name="Halpern A.L."/>
            <person name="Hillier L.W."/>
            <person name="Huang X."/>
            <person name="Minx P."/>
            <person name="Nelson J.O."/>
            <person name="Pepin K.H."/>
            <person name="Qin X."/>
            <person name="Sutton G.G."/>
            <person name="Venter E."/>
            <person name="Walenz B.P."/>
            <person name="Wallis J.W."/>
            <person name="Worley K.C."/>
            <person name="Yang S.-P."/>
            <person name="Jones S.M."/>
            <person name="Marra M.A."/>
            <person name="Rocchi M."/>
            <person name="Schein J.E."/>
            <person name="Baertsch R."/>
            <person name="Clarke L."/>
            <person name="Csuros M."/>
            <person name="Glasscock J."/>
            <person name="Harris R.A."/>
            <person name="Havlak P."/>
            <person name="Jackson A.R."/>
            <person name="Jiang H."/>
            <person name="Liu Y."/>
            <person name="Messina D.N."/>
            <person name="Shen Y."/>
            <person name="Song H.X.-Z."/>
            <person name="Wylie T."/>
            <person name="Zhang L."/>
            <person name="Birney E."/>
            <person name="Han K."/>
            <person name="Konkel M.K."/>
            <person name="Lee J."/>
            <person name="Smit A.F.A."/>
            <person name="Ullmer B."/>
            <person name="Wang H."/>
            <person name="Xing J."/>
            <person name="Burhans R."/>
            <person name="Cheng Z."/>
            <person name="Karro J.E."/>
            <person name="Ma J."/>
            <person name="Raney B."/>
            <person name="She X."/>
            <person name="Cox M.J."/>
            <person name="Demuth J.P."/>
            <person name="Dumas L.J."/>
            <person name="Han S.-G."/>
            <person name="Hopkins J."/>
            <person name="Karimpour-Fard A."/>
            <person name="Kim Y.H."/>
            <person name="Pollack J.R."/>
            <person name="Vinar T."/>
            <person name="Addo-Quaye C."/>
            <person name="Degenhardt J."/>
            <person name="Denby A."/>
            <person name="Hubisz M.J."/>
            <person name="Indap A."/>
            <person name="Kosiol C."/>
            <person name="Lahn B.T."/>
            <person name="Lawson H.A."/>
            <person name="Marklein A."/>
            <person name="Nielsen R."/>
            <person name="Vallender E.J."/>
            <person name="Clark A.G."/>
            <person name="Ferguson B."/>
            <person name="Hernandez R.D."/>
            <person name="Hirani K."/>
            <person name="Kehrer-Sawatzki H."/>
            <person name="Kolb J."/>
            <person name="Patil S."/>
            <person name="Pu L.-L."/>
            <person name="Ren Y."/>
            <person name="Smith D.G."/>
            <person name="Wheeler D.A."/>
            <person name="Schenck I."/>
            <person name="Ball E.V."/>
            <person name="Chen R."/>
            <person name="Cooper D.N."/>
            <person name="Giardine B."/>
            <person name="Hsu F."/>
            <person name="Kent W.J."/>
            <person name="Lesk A."/>
            <person name="Nelson D.L."/>
            <person name="O'brien W.E."/>
            <person name="Pruefer K."/>
            <person name="Stenson P.D."/>
            <person name="Wallace J.C."/>
            <person name="Ke H."/>
            <person name="Liu X.-M."/>
            <person name="Wang P."/>
            <person name="Xiang A.P."/>
            <person name="Yang F."/>
            <person name="Barber G.P."/>
            <person name="Haussler D."/>
            <person name="Karolchik D."/>
            <person name="Kern A.D."/>
            <person name="Kuhn R.M."/>
            <person name="Smith K.E."/>
            <person name="Zwieg A.S."/>
        </authorList>
    </citation>
    <scope>NUCLEOTIDE SEQUENCE [LARGE SCALE GENOMIC DNA]</scope>
    <source>
        <strain evidence="13">17573</strain>
    </source>
</reference>
<dbReference type="PROSITE" id="PS00563">
    <property type="entry name" value="STATHMIN_1"/>
    <property type="match status" value="1"/>
</dbReference>
<dbReference type="InterPro" id="IPR000956">
    <property type="entry name" value="Stathmin_fam"/>
</dbReference>
<proteinExistence type="inferred from homology"/>
<dbReference type="VGNC" id="VGNC:78264">
    <property type="gene designation" value="STMN1"/>
</dbReference>
<reference evidence="12" key="4">
    <citation type="submission" date="2025-09" db="UniProtKB">
        <authorList>
            <consortium name="Ensembl"/>
        </authorList>
    </citation>
    <scope>IDENTIFICATION</scope>
    <source>
        <strain evidence="12">17573</strain>
    </source>
</reference>
<gene>
    <name evidence="12 14" type="primary">STMN1</name>
</gene>
<dbReference type="InterPro" id="IPR030514">
    <property type="entry name" value="Stathmin_CS"/>
</dbReference>
<dbReference type="InterPro" id="IPR036002">
    <property type="entry name" value="Stathmin_sf"/>
</dbReference>
<dbReference type="STRING" id="9544.ENSMMUP00000077007"/>
<name>A0A5F8AHY2_MACMU</name>
<dbReference type="Ensembl" id="ENSMMUT00000087581.1">
    <property type="protein sequence ID" value="ENSMMUP00000077007.1"/>
    <property type="gene ID" value="ENSMMUG00000000653.4"/>
</dbReference>
<dbReference type="GeneTree" id="ENSGT01030000234597"/>
<evidence type="ECO:0000256" key="11">
    <source>
        <dbReference type="SAM" id="MobiDB-lite"/>
    </source>
</evidence>
<evidence type="ECO:0000256" key="1">
    <source>
        <dbReference type="ARBA" id="ARBA00004245"/>
    </source>
</evidence>
<keyword evidence="5" id="KW-0493">Microtubule</keyword>
<dbReference type="GO" id="GO:0005874">
    <property type="term" value="C:microtubule"/>
    <property type="evidence" value="ECO:0007669"/>
    <property type="project" value="UniProtKB-KW"/>
</dbReference>
<dbReference type="PROSITE" id="PS51663">
    <property type="entry name" value="STATHMIN_3"/>
    <property type="match status" value="1"/>
</dbReference>
<comment type="similarity">
    <text evidence="2">Belongs to the stathmin family.</text>
</comment>
<keyword evidence="13" id="KW-1185">Reference proteome</keyword>
<comment type="subunit">
    <text evidence="8">Binds to two alpha/beta-tubulin heterodimers. Interacts with KIST.</text>
</comment>
<reference evidence="12" key="2">
    <citation type="submission" date="2019-01" db="EMBL/GenBank/DDBJ databases">
        <authorList>
            <person name="Graves T."/>
            <person name="Eichler E.E."/>
            <person name="Wilson R.K."/>
        </authorList>
    </citation>
    <scope>NUCLEOTIDE SEQUENCE [LARGE SCALE GENOMIC DNA]</scope>
    <source>
        <strain evidence="12">17573</strain>
    </source>
</reference>
<keyword evidence="7" id="KW-0206">Cytoskeleton</keyword>
<accession>A0A5F8AHY2</accession>
<feature type="region of interest" description="Disordered" evidence="11">
    <location>
        <begin position="79"/>
        <end position="202"/>
    </location>
</feature>
<evidence type="ECO:0000256" key="8">
    <source>
        <dbReference type="ARBA" id="ARBA00038561"/>
    </source>
</evidence>
<evidence type="ECO:0000313" key="12">
    <source>
        <dbReference type="Ensembl" id="ENSMMUP00000077007.1"/>
    </source>
</evidence>
<feature type="compositionally biased region" description="Gly residues" evidence="11">
    <location>
        <begin position="175"/>
        <end position="192"/>
    </location>
</feature>
<evidence type="ECO:0000256" key="7">
    <source>
        <dbReference type="ARBA" id="ARBA00023212"/>
    </source>
</evidence>
<evidence type="ECO:0000256" key="9">
    <source>
        <dbReference type="ARBA" id="ARBA00039768"/>
    </source>
</evidence>
<keyword evidence="3" id="KW-0963">Cytoplasm</keyword>
<feature type="compositionally biased region" description="Basic residues" evidence="11">
    <location>
        <begin position="83"/>
        <end position="100"/>
    </location>
</feature>
<dbReference type="SMR" id="A0A5F8AHY2"/>
<keyword evidence="4" id="KW-0597">Phosphoprotein</keyword>
<evidence type="ECO:0000313" key="13">
    <source>
        <dbReference type="Proteomes" id="UP000006718"/>
    </source>
</evidence>
<evidence type="ECO:0000256" key="4">
    <source>
        <dbReference type="ARBA" id="ARBA00022553"/>
    </source>
</evidence>
<dbReference type="PROSITE" id="PS01041">
    <property type="entry name" value="STATHMIN_2"/>
    <property type="match status" value="1"/>
</dbReference>
<sequence length="392" mass="43077">GCWQERTQRGKGHARDLWAEWIRNYDDVTIWVTRRSRCRAPGAGGPARAWSGIVLSQGLGRLRYPCGWGTRRGTALSAALGARRARGSYKAGSRRPRSGKVGKDPTTTPAPPCPCSRERGAGSDLVRGPLPLPLPRRDHPRSPRPTPGDAPQASRNPPHCPPALPARTTLPGVLRGPGGRGSTRVVGGGGGTCRRSRPMRSPAGRSRAAVWRFCARPGLLVLRVWSGGSDRAGLSLSQLIVQNTLPVACLLFTMASSDIQVKELEKRASGQAFELILSPRSKESVPEFPLSPPKKKDLSLEEIQKKLEAAEERRKSHEAEVLKQLAEKREHEKEVLQKAIEENNNFSKMAEEKLTHKMEANKENREAQMAAKLERLREKVGFLPCKRVEPGV</sequence>
<feature type="coiled-coil region" evidence="10">
    <location>
        <begin position="300"/>
        <end position="379"/>
    </location>
</feature>
<dbReference type="PANTHER" id="PTHR10104:SF5">
    <property type="entry name" value="STATHMIN"/>
    <property type="match status" value="1"/>
</dbReference>
<dbReference type="Proteomes" id="UP000006718">
    <property type="component" value="Chromosome 1"/>
</dbReference>
<dbReference type="Gene3D" id="6.10.280.30">
    <property type="match status" value="1"/>
</dbReference>
<organism evidence="12 13">
    <name type="scientific">Macaca mulatta</name>
    <name type="common">Rhesus macaque</name>
    <dbReference type="NCBI Taxonomy" id="9544"/>
    <lineage>
        <taxon>Eukaryota</taxon>
        <taxon>Metazoa</taxon>
        <taxon>Chordata</taxon>
        <taxon>Craniata</taxon>
        <taxon>Vertebrata</taxon>
        <taxon>Euteleostomi</taxon>
        <taxon>Mammalia</taxon>
        <taxon>Eutheria</taxon>
        <taxon>Euarchontoglires</taxon>
        <taxon>Primates</taxon>
        <taxon>Haplorrhini</taxon>
        <taxon>Catarrhini</taxon>
        <taxon>Cercopithecidae</taxon>
        <taxon>Cercopithecinae</taxon>
        <taxon>Macaca</taxon>
    </lineage>
</organism>
<evidence type="ECO:0000256" key="2">
    <source>
        <dbReference type="ARBA" id="ARBA00006959"/>
    </source>
</evidence>
<dbReference type="GO" id="GO:0031110">
    <property type="term" value="P:regulation of microtubule polymerization or depolymerization"/>
    <property type="evidence" value="ECO:0007669"/>
    <property type="project" value="InterPro"/>
</dbReference>
<keyword evidence="6 10" id="KW-0175">Coiled coil</keyword>
<evidence type="ECO:0000256" key="10">
    <source>
        <dbReference type="SAM" id="Coils"/>
    </source>
</evidence>
<dbReference type="SUPFAM" id="SSF101494">
    <property type="entry name" value="Stathmin"/>
    <property type="match status" value="1"/>
</dbReference>
<dbReference type="InParanoid" id="A0A5F8AHY2"/>
<evidence type="ECO:0000256" key="3">
    <source>
        <dbReference type="ARBA" id="ARBA00022490"/>
    </source>
</evidence>
<dbReference type="PANTHER" id="PTHR10104">
    <property type="entry name" value="STATHMIN"/>
    <property type="match status" value="1"/>
</dbReference>
<evidence type="ECO:0000256" key="5">
    <source>
        <dbReference type="ARBA" id="ARBA00022701"/>
    </source>
</evidence>
<dbReference type="ExpressionAtlas" id="A0A5F8AHY2">
    <property type="expression patterns" value="baseline"/>
</dbReference>
<reference evidence="12" key="3">
    <citation type="submission" date="2025-08" db="UniProtKB">
        <authorList>
            <consortium name="Ensembl"/>
        </authorList>
    </citation>
    <scope>IDENTIFICATION</scope>
    <source>
        <strain evidence="12">17573</strain>
    </source>
</reference>